<feature type="transmembrane region" description="Helical" evidence="1">
    <location>
        <begin position="113"/>
        <end position="133"/>
    </location>
</feature>
<evidence type="ECO:0000313" key="3">
    <source>
        <dbReference type="Proteomes" id="UP001281614"/>
    </source>
</evidence>
<comment type="caution">
    <text evidence="2">The sequence shown here is derived from an EMBL/GenBank/DDBJ whole genome shotgun (WGS) entry which is preliminary data.</text>
</comment>
<dbReference type="Proteomes" id="UP001281614">
    <property type="component" value="Unassembled WGS sequence"/>
</dbReference>
<name>A0AAD9YSE5_COLKA</name>
<evidence type="ECO:0000313" key="2">
    <source>
        <dbReference type="EMBL" id="KAK2775401.1"/>
    </source>
</evidence>
<organism evidence="2 3">
    <name type="scientific">Colletotrichum kahawae</name>
    <name type="common">Coffee berry disease fungus</name>
    <dbReference type="NCBI Taxonomy" id="34407"/>
    <lineage>
        <taxon>Eukaryota</taxon>
        <taxon>Fungi</taxon>
        <taxon>Dikarya</taxon>
        <taxon>Ascomycota</taxon>
        <taxon>Pezizomycotina</taxon>
        <taxon>Sordariomycetes</taxon>
        <taxon>Hypocreomycetidae</taxon>
        <taxon>Glomerellales</taxon>
        <taxon>Glomerellaceae</taxon>
        <taxon>Colletotrichum</taxon>
        <taxon>Colletotrichum gloeosporioides species complex</taxon>
    </lineage>
</organism>
<keyword evidence="1" id="KW-1133">Transmembrane helix</keyword>
<evidence type="ECO:0000256" key="1">
    <source>
        <dbReference type="SAM" id="Phobius"/>
    </source>
</evidence>
<dbReference type="InterPro" id="IPR036259">
    <property type="entry name" value="MFS_trans_sf"/>
</dbReference>
<keyword evidence="1" id="KW-0812">Transmembrane</keyword>
<keyword evidence="1" id="KW-0472">Membrane</keyword>
<protein>
    <submittedName>
        <fullName evidence="2">Glucose transporter HXT5</fullName>
    </submittedName>
</protein>
<feature type="transmembrane region" description="Helical" evidence="1">
    <location>
        <begin position="71"/>
        <end position="93"/>
    </location>
</feature>
<gene>
    <name evidence="2" type="ORF">CKAH01_12770</name>
</gene>
<dbReference type="Gene3D" id="1.20.1250.20">
    <property type="entry name" value="MFS general substrate transporter like domains"/>
    <property type="match status" value="1"/>
</dbReference>
<accession>A0AAD9YSE5</accession>
<keyword evidence="3" id="KW-1185">Reference proteome</keyword>
<keyword evidence="2" id="KW-0762">Sugar transport</keyword>
<dbReference type="AlphaFoldDB" id="A0AAD9YSE5"/>
<dbReference type="EMBL" id="VYYT01000036">
    <property type="protein sequence ID" value="KAK2775401.1"/>
    <property type="molecule type" value="Genomic_DNA"/>
</dbReference>
<proteinExistence type="predicted"/>
<keyword evidence="2" id="KW-0813">Transport</keyword>
<sequence>MPLEHERAVATAQSKENWHAIFCGTDGVRTLAALQNRFLIKAMTSSINIVTNVVTILTADRPERRWIGCEGITVCWVLCAFIGIIGCNIGITASGAAGWGFIGEMSPQCLRPYTAGFGAACSCVVGIVMNMLVPHTVNANKWSWGYKAGWVYTGIGRAALHHWHVAAHPGQRWLDELFERKIMPWRFHKTQMATQNLVN</sequence>
<reference evidence="2" key="1">
    <citation type="submission" date="2023-02" db="EMBL/GenBank/DDBJ databases">
        <title>Colletotrichum kahawae CIFC_Que2 genome sequencing and assembly.</title>
        <authorList>
            <person name="Baroncelli R."/>
        </authorList>
    </citation>
    <scope>NUCLEOTIDE SEQUENCE</scope>
    <source>
        <strain evidence="2">CIFC_Que2</strain>
    </source>
</reference>